<dbReference type="RefSeq" id="WP_237883162.1">
    <property type="nucleotide sequence ID" value="NZ_BAABEN010000006.1"/>
</dbReference>
<keyword evidence="1" id="KW-1133">Transmembrane helix</keyword>
<feature type="transmembrane region" description="Helical" evidence="1">
    <location>
        <begin position="98"/>
        <end position="120"/>
    </location>
</feature>
<name>A0ABW7HN57_9ACTN</name>
<dbReference type="EMBL" id="JBIHMK010000007">
    <property type="protein sequence ID" value="MFH0247304.1"/>
    <property type="molecule type" value="Genomic_DNA"/>
</dbReference>
<sequence length="123" mass="12534">MVADEDGGEDGTSVERGEGFTGLVLAVLAGVLATAWWGFAGLGTENFGSDCAFRFGESGPRAEHCHGVNDRAKAWLPLLVLGAWGCAAAGIVPRLRYAASVCAMACLALAVVLGVHAMAVSSP</sequence>
<proteinExistence type="predicted"/>
<keyword evidence="3" id="KW-1185">Reference proteome</keyword>
<keyword evidence="1" id="KW-0812">Transmembrane</keyword>
<comment type="caution">
    <text evidence="2">The sequence shown here is derived from an EMBL/GenBank/DDBJ whole genome shotgun (WGS) entry which is preliminary data.</text>
</comment>
<evidence type="ECO:0000313" key="3">
    <source>
        <dbReference type="Proteomes" id="UP001607069"/>
    </source>
</evidence>
<feature type="transmembrane region" description="Helical" evidence="1">
    <location>
        <begin position="20"/>
        <end position="39"/>
    </location>
</feature>
<gene>
    <name evidence="2" type="ORF">ACG5V6_03620</name>
</gene>
<dbReference type="Proteomes" id="UP001607069">
    <property type="component" value="Unassembled WGS sequence"/>
</dbReference>
<feature type="transmembrane region" description="Helical" evidence="1">
    <location>
        <begin position="74"/>
        <end position="92"/>
    </location>
</feature>
<keyword evidence="1" id="KW-0472">Membrane</keyword>
<reference evidence="2 3" key="1">
    <citation type="submission" date="2024-10" db="EMBL/GenBank/DDBJ databases">
        <authorList>
            <person name="Cho J.-C."/>
        </authorList>
    </citation>
    <scope>NUCLEOTIDE SEQUENCE [LARGE SCALE GENOMIC DNA]</scope>
    <source>
        <strain evidence="2 3">KCTC29696</strain>
    </source>
</reference>
<accession>A0ABW7HN57</accession>
<evidence type="ECO:0000256" key="1">
    <source>
        <dbReference type="SAM" id="Phobius"/>
    </source>
</evidence>
<organism evidence="2 3">
    <name type="scientific">Streptomyces chitinivorans</name>
    <dbReference type="NCBI Taxonomy" id="1257027"/>
    <lineage>
        <taxon>Bacteria</taxon>
        <taxon>Bacillati</taxon>
        <taxon>Actinomycetota</taxon>
        <taxon>Actinomycetes</taxon>
        <taxon>Kitasatosporales</taxon>
        <taxon>Streptomycetaceae</taxon>
        <taxon>Streptomyces</taxon>
    </lineage>
</organism>
<protein>
    <submittedName>
        <fullName evidence="2">Uncharacterized protein</fullName>
    </submittedName>
</protein>
<evidence type="ECO:0000313" key="2">
    <source>
        <dbReference type="EMBL" id="MFH0247304.1"/>
    </source>
</evidence>